<evidence type="ECO:0008006" key="4">
    <source>
        <dbReference type="Google" id="ProtNLM"/>
    </source>
</evidence>
<dbReference type="Proteomes" id="UP000036938">
    <property type="component" value="Unassembled WGS sequence"/>
</dbReference>
<evidence type="ECO:0000313" key="2">
    <source>
        <dbReference type="EMBL" id="KNG92117.1"/>
    </source>
</evidence>
<evidence type="ECO:0000313" key="3">
    <source>
        <dbReference type="Proteomes" id="UP000036938"/>
    </source>
</evidence>
<keyword evidence="3" id="KW-1185">Reference proteome</keyword>
<dbReference type="RefSeq" id="WP_050532532.1">
    <property type="nucleotide sequence ID" value="NZ_AQQZ01000015.1"/>
</dbReference>
<dbReference type="EMBL" id="AQQZ01000015">
    <property type="protein sequence ID" value="KNG92117.1"/>
    <property type="molecule type" value="Genomic_DNA"/>
</dbReference>
<sequence length="96" mass="10594">MTKKTNASRVEELANEAANLPINTDRTLSDEVSDLMARLAQENDVLKQEMAAMKKRVTSTMKMGKEELKSEIAHHPVQSVLTAFALGVVVSLVARR</sequence>
<feature type="coiled-coil region" evidence="1">
    <location>
        <begin position="29"/>
        <end position="56"/>
    </location>
</feature>
<accession>A0A0L1JK72</accession>
<name>A0A0L1JK72_9RHOB</name>
<organism evidence="2 3">
    <name type="scientific">Pseudaestuariivita atlantica</name>
    <dbReference type="NCBI Taxonomy" id="1317121"/>
    <lineage>
        <taxon>Bacteria</taxon>
        <taxon>Pseudomonadati</taxon>
        <taxon>Pseudomonadota</taxon>
        <taxon>Alphaproteobacteria</taxon>
        <taxon>Rhodobacterales</taxon>
        <taxon>Paracoccaceae</taxon>
        <taxon>Pseudaestuariivita</taxon>
    </lineage>
</organism>
<gene>
    <name evidence="2" type="ORF">ATO11_19155</name>
</gene>
<comment type="caution">
    <text evidence="2">The sequence shown here is derived from an EMBL/GenBank/DDBJ whole genome shotgun (WGS) entry which is preliminary data.</text>
</comment>
<dbReference type="STRING" id="1317121.ATO11_19155"/>
<protein>
    <recommendedName>
        <fullName evidence="4">DUF883 domain-containing protein</fullName>
    </recommendedName>
</protein>
<proteinExistence type="predicted"/>
<reference evidence="2 3" key="1">
    <citation type="journal article" date="2015" name="Int. J. Syst. Evol. Microbiol.">
        <title>Aestuariivita atlantica sp. nov., isolated from deep sea sediment of the Atlantic Ocean.</title>
        <authorList>
            <person name="Li G."/>
            <person name="Lai Q."/>
            <person name="Du Y."/>
            <person name="Liu X."/>
            <person name="Sun F."/>
            <person name="Shao Z."/>
        </authorList>
    </citation>
    <scope>NUCLEOTIDE SEQUENCE [LARGE SCALE GENOMIC DNA]</scope>
    <source>
        <strain evidence="2 3">22II-S11-z3</strain>
    </source>
</reference>
<keyword evidence="1" id="KW-0175">Coiled coil</keyword>
<evidence type="ECO:0000256" key="1">
    <source>
        <dbReference type="SAM" id="Coils"/>
    </source>
</evidence>
<dbReference type="AlphaFoldDB" id="A0A0L1JK72"/>